<evidence type="ECO:0000256" key="7">
    <source>
        <dbReference type="HAMAP-Rule" id="MF_00671"/>
    </source>
</evidence>
<dbReference type="Gene3D" id="3.40.50.10070">
    <property type="entry name" value="TolB, N-terminal domain"/>
    <property type="match status" value="1"/>
</dbReference>
<evidence type="ECO:0000256" key="4">
    <source>
        <dbReference type="ARBA" id="ARBA00022729"/>
    </source>
</evidence>
<dbReference type="InterPro" id="IPR011659">
    <property type="entry name" value="WD40"/>
</dbReference>
<dbReference type="PANTHER" id="PTHR36842:SF1">
    <property type="entry name" value="PROTEIN TOLB"/>
    <property type="match status" value="1"/>
</dbReference>
<dbReference type="GO" id="GO:0017038">
    <property type="term" value="P:protein import"/>
    <property type="evidence" value="ECO:0007669"/>
    <property type="project" value="InterPro"/>
</dbReference>
<evidence type="ECO:0000259" key="8">
    <source>
        <dbReference type="Pfam" id="PF04052"/>
    </source>
</evidence>
<dbReference type="InterPro" id="IPR011042">
    <property type="entry name" value="6-blade_b-propeller_TolB-like"/>
</dbReference>
<dbReference type="AlphaFoldDB" id="A0A1I1US43"/>
<dbReference type="Proteomes" id="UP000198862">
    <property type="component" value="Unassembled WGS sequence"/>
</dbReference>
<keyword evidence="6 7" id="KW-0131">Cell cycle</keyword>
<comment type="function">
    <text evidence="7">Part of the Tol-Pal system, which plays a role in outer membrane invagination during cell division and is important for maintaining outer membrane integrity.</text>
</comment>
<evidence type="ECO:0000256" key="5">
    <source>
        <dbReference type="ARBA" id="ARBA00022764"/>
    </source>
</evidence>
<proteinExistence type="inferred from homology"/>
<evidence type="ECO:0000313" key="10">
    <source>
        <dbReference type="Proteomes" id="UP000198862"/>
    </source>
</evidence>
<sequence>MLNRLKSLVLFSFVTVMASISLPSFAVLEIVITDGVNGARPIGIVPFKYEGIGEMPSRISDVIAADLRRSGKFNPIATINMPQKPSQDNEVDYSAWAAEKVETIVVGKVTQQAGDRYLISYELIDIYRGQITGGQTQMLANGKLMNAQDHILDARQTVITEDRFRRYGHRISDVIYEALTGERGAFLTKVAYVVVRDTEQRPYQLVVADYDGQNEQVLLRSKEPLMSPTWSPDATKLAYVTFENRQSQIYIQDIYTGKRELVTSYRGINGAPKFSPDGSKLAIVLSKDKKGATEVYVLDLKTRVERRITRHRSIDTEPSWHPNGNEIIFTSERGGNAQIYSVNLTTGKTRRLTFDGSMNLAGSITPDGKDLIMVNRTLGRYHIAKKELSSGDFQVLTRTRLDESPSIAPNGSMIIYSTLHNNKQVLALVSMDGRFKARLPVAQGQVKAPAWSPFL</sequence>
<dbReference type="GO" id="GO:0042597">
    <property type="term" value="C:periplasmic space"/>
    <property type="evidence" value="ECO:0007669"/>
    <property type="project" value="UniProtKB-SubCell"/>
</dbReference>
<gene>
    <name evidence="7" type="primary">tolB</name>
    <name evidence="9" type="ORF">SAMN02745724_05317</name>
</gene>
<dbReference type="EMBL" id="FOLO01000096">
    <property type="protein sequence ID" value="SFD73509.1"/>
    <property type="molecule type" value="Genomic_DNA"/>
</dbReference>
<dbReference type="Gene3D" id="2.120.10.30">
    <property type="entry name" value="TolB, C-terminal domain"/>
    <property type="match status" value="1"/>
</dbReference>
<accession>A0A1I1US43</accession>
<dbReference type="InterPro" id="IPR007195">
    <property type="entry name" value="TolB_N"/>
</dbReference>
<keyword evidence="10" id="KW-1185">Reference proteome</keyword>
<dbReference type="Pfam" id="PF04052">
    <property type="entry name" value="TolB_N"/>
    <property type="match status" value="1"/>
</dbReference>
<dbReference type="PANTHER" id="PTHR36842">
    <property type="entry name" value="PROTEIN TOLB HOMOLOG"/>
    <property type="match status" value="1"/>
</dbReference>
<comment type="similarity">
    <text evidence="2 7">Belongs to the TolB family.</text>
</comment>
<dbReference type="HAMAP" id="MF_00671">
    <property type="entry name" value="TolB"/>
    <property type="match status" value="1"/>
</dbReference>
<dbReference type="STRING" id="1123010.SAMN02745724_05317"/>
<evidence type="ECO:0000313" key="9">
    <source>
        <dbReference type="EMBL" id="SFD73509.1"/>
    </source>
</evidence>
<comment type="subunit">
    <text evidence="7">The Tol-Pal system is composed of five core proteins: the inner membrane proteins TolA, TolQ and TolR, the periplasmic protein TolB and the outer membrane protein Pal. They form a network linking the inner and outer membranes and the peptidoglycan layer.</text>
</comment>
<dbReference type="SUPFAM" id="SSF52964">
    <property type="entry name" value="TolB, N-terminal domain"/>
    <property type="match status" value="1"/>
</dbReference>
<dbReference type="SUPFAM" id="SSF69304">
    <property type="entry name" value="Tricorn protease N-terminal domain"/>
    <property type="match status" value="1"/>
</dbReference>
<keyword evidence="5 7" id="KW-0574">Periplasm</keyword>
<evidence type="ECO:0000256" key="6">
    <source>
        <dbReference type="ARBA" id="ARBA00023306"/>
    </source>
</evidence>
<evidence type="ECO:0000256" key="3">
    <source>
        <dbReference type="ARBA" id="ARBA00022618"/>
    </source>
</evidence>
<name>A0A1I1US43_9GAMM</name>
<reference evidence="9 10" key="1">
    <citation type="submission" date="2016-10" db="EMBL/GenBank/DDBJ databases">
        <authorList>
            <person name="de Groot N.N."/>
        </authorList>
    </citation>
    <scope>NUCLEOTIDE SEQUENCE [LARGE SCALE GENOMIC DNA]</scope>
    <source>
        <strain evidence="9 10">DSM 6059</strain>
    </source>
</reference>
<dbReference type="NCBIfam" id="TIGR02800">
    <property type="entry name" value="propeller_TolB"/>
    <property type="match status" value="1"/>
</dbReference>
<dbReference type="Pfam" id="PF07676">
    <property type="entry name" value="PD40"/>
    <property type="match status" value="4"/>
</dbReference>
<dbReference type="InterPro" id="IPR014167">
    <property type="entry name" value="Tol-Pal_TolB"/>
</dbReference>
<feature type="domain" description="TolB N-terminal" evidence="8">
    <location>
        <begin position="28"/>
        <end position="130"/>
    </location>
</feature>
<keyword evidence="4 7" id="KW-0732">Signal</keyword>
<keyword evidence="3 7" id="KW-0132">Cell division</keyword>
<organism evidence="9 10">
    <name type="scientific">Pseudoalteromonas denitrificans DSM 6059</name>
    <dbReference type="NCBI Taxonomy" id="1123010"/>
    <lineage>
        <taxon>Bacteria</taxon>
        <taxon>Pseudomonadati</taxon>
        <taxon>Pseudomonadota</taxon>
        <taxon>Gammaproteobacteria</taxon>
        <taxon>Alteromonadales</taxon>
        <taxon>Pseudoalteromonadaceae</taxon>
        <taxon>Pseudoalteromonas</taxon>
    </lineage>
</organism>
<dbReference type="GO" id="GO:0051301">
    <property type="term" value="P:cell division"/>
    <property type="evidence" value="ECO:0007669"/>
    <property type="project" value="UniProtKB-UniRule"/>
</dbReference>
<comment type="subcellular location">
    <subcellularLocation>
        <location evidence="1 7">Periplasm</location>
    </subcellularLocation>
</comment>
<evidence type="ECO:0000256" key="2">
    <source>
        <dbReference type="ARBA" id="ARBA00009820"/>
    </source>
</evidence>
<evidence type="ECO:0000256" key="1">
    <source>
        <dbReference type="ARBA" id="ARBA00004418"/>
    </source>
</evidence>
<protein>
    <recommendedName>
        <fullName evidence="7">Tol-Pal system protein TolB</fullName>
    </recommendedName>
</protein>